<feature type="transmembrane region" description="Helical" evidence="6">
    <location>
        <begin position="53"/>
        <end position="73"/>
    </location>
</feature>
<feature type="transmembrane region" description="Helical" evidence="6">
    <location>
        <begin position="222"/>
        <end position="242"/>
    </location>
</feature>
<evidence type="ECO:0000256" key="2">
    <source>
        <dbReference type="ARBA" id="ARBA00022475"/>
    </source>
</evidence>
<feature type="transmembrane region" description="Helical" evidence="6">
    <location>
        <begin position="149"/>
        <end position="173"/>
    </location>
</feature>
<keyword evidence="2" id="KW-1003">Cell membrane</keyword>
<feature type="transmembrane region" description="Helical" evidence="6">
    <location>
        <begin position="383"/>
        <end position="400"/>
    </location>
</feature>
<dbReference type="Gene3D" id="1.20.1250.20">
    <property type="entry name" value="MFS general substrate transporter like domains"/>
    <property type="match status" value="1"/>
</dbReference>
<evidence type="ECO:0000256" key="6">
    <source>
        <dbReference type="SAM" id="Phobius"/>
    </source>
</evidence>
<dbReference type="InterPro" id="IPR020846">
    <property type="entry name" value="MFS_dom"/>
</dbReference>
<comment type="caution">
    <text evidence="8">The sequence shown here is derived from an EMBL/GenBank/DDBJ whole genome shotgun (WGS) entry which is preliminary data.</text>
</comment>
<evidence type="ECO:0000259" key="7">
    <source>
        <dbReference type="PROSITE" id="PS50850"/>
    </source>
</evidence>
<sequence length="424" mass="44200">MIRNAMFTRSSALAPLHEPRFRWYFLSRLVNLAGSTMAPVALAFAVLEVSDSAGALGLVLAARTIPEVVFLLFGGVVADRLGRALVIQVSNLGAAATQAAIAALLISGHAELWHFVVLGAFNGTLSSMSMPAMAGIVPALVPRDQLQPANLLIAMSRGALTIIGPSVAAVLVAGVGPGWALAADAATWLGAAVLLAPVRLPPRERHGSTPSMARELREGWDYVRSTTWLWVVVLAFGFMNVIHAGGLLTLGPALANDTDIGAHGWGLILSAEAFGVVAMTLVMMRVPVRRPLRSGMLGVAFLGLPLIVLGAHPQTGAVMVVAVLAGMGTEVFNLGWNLAMQEHVPDEMLSRAYSYDMLGSFVAIPVGQLTFGPLAAVFGTREVMLAGGVVYVAIALLTLLSPSVRDLRRVAAAGAVSTTSPPAS</sequence>
<evidence type="ECO:0000256" key="1">
    <source>
        <dbReference type="ARBA" id="ARBA00004651"/>
    </source>
</evidence>
<dbReference type="SUPFAM" id="SSF103473">
    <property type="entry name" value="MFS general substrate transporter"/>
    <property type="match status" value="1"/>
</dbReference>
<keyword evidence="4 6" id="KW-1133">Transmembrane helix</keyword>
<evidence type="ECO:0000256" key="5">
    <source>
        <dbReference type="ARBA" id="ARBA00023136"/>
    </source>
</evidence>
<dbReference type="RefSeq" id="WP_224121793.1">
    <property type="nucleotide sequence ID" value="NZ_JAIQZJ010000001.1"/>
</dbReference>
<dbReference type="InterPro" id="IPR036259">
    <property type="entry name" value="MFS_trans_sf"/>
</dbReference>
<proteinExistence type="predicted"/>
<evidence type="ECO:0000256" key="4">
    <source>
        <dbReference type="ARBA" id="ARBA00022989"/>
    </source>
</evidence>
<accession>A0ABS7U9V6</accession>
<dbReference type="Pfam" id="PF07690">
    <property type="entry name" value="MFS_1"/>
    <property type="match status" value="1"/>
</dbReference>
<comment type="subcellular location">
    <subcellularLocation>
        <location evidence="1">Cell membrane</location>
        <topology evidence="1">Multi-pass membrane protein</topology>
    </subcellularLocation>
</comment>
<feature type="transmembrane region" description="Helical" evidence="6">
    <location>
        <begin position="21"/>
        <end position="47"/>
    </location>
</feature>
<dbReference type="EMBL" id="JAIQZJ010000001">
    <property type="protein sequence ID" value="MBZ5737442.1"/>
    <property type="molecule type" value="Genomic_DNA"/>
</dbReference>
<feature type="domain" description="Major facilitator superfamily (MFS) profile" evidence="7">
    <location>
        <begin position="1"/>
        <end position="405"/>
    </location>
</feature>
<keyword evidence="3 6" id="KW-0812">Transmembrane</keyword>
<reference evidence="8 9" key="1">
    <citation type="submission" date="2021-09" db="EMBL/GenBank/DDBJ databases">
        <title>Whole genome sequence of Nocardioides sp. GBK3QG-3.</title>
        <authorList>
            <person name="Tuo L."/>
        </authorList>
    </citation>
    <scope>NUCLEOTIDE SEQUENCE [LARGE SCALE GENOMIC DNA]</scope>
    <source>
        <strain evidence="8 9">GBK3QG-3</strain>
    </source>
</reference>
<dbReference type="CDD" id="cd06173">
    <property type="entry name" value="MFS_MefA_like"/>
    <property type="match status" value="1"/>
</dbReference>
<evidence type="ECO:0000313" key="9">
    <source>
        <dbReference type="Proteomes" id="UP000780875"/>
    </source>
</evidence>
<feature type="transmembrane region" description="Helical" evidence="6">
    <location>
        <begin position="294"/>
        <end position="311"/>
    </location>
</feature>
<feature type="transmembrane region" description="Helical" evidence="6">
    <location>
        <begin position="317"/>
        <end position="336"/>
    </location>
</feature>
<dbReference type="PANTHER" id="PTHR23513">
    <property type="entry name" value="INTEGRAL MEMBRANE EFFLUX PROTEIN-RELATED"/>
    <property type="match status" value="1"/>
</dbReference>
<dbReference type="InterPro" id="IPR011701">
    <property type="entry name" value="MFS"/>
</dbReference>
<feature type="transmembrane region" description="Helical" evidence="6">
    <location>
        <begin position="262"/>
        <end position="282"/>
    </location>
</feature>
<dbReference type="PANTHER" id="PTHR23513:SF11">
    <property type="entry name" value="STAPHYLOFERRIN A TRANSPORTER"/>
    <property type="match status" value="1"/>
</dbReference>
<evidence type="ECO:0000256" key="3">
    <source>
        <dbReference type="ARBA" id="ARBA00022692"/>
    </source>
</evidence>
<keyword evidence="5 6" id="KW-0472">Membrane</keyword>
<keyword evidence="9" id="KW-1185">Reference proteome</keyword>
<protein>
    <submittedName>
        <fullName evidence="8">MFS transporter</fullName>
    </submittedName>
</protein>
<name>A0ABS7U9V6_9ACTN</name>
<evidence type="ECO:0000313" key="8">
    <source>
        <dbReference type="EMBL" id="MBZ5737442.1"/>
    </source>
</evidence>
<organism evidence="8 9">
    <name type="scientific">Nocardioides mangrovi</name>
    <dbReference type="NCBI Taxonomy" id="2874580"/>
    <lineage>
        <taxon>Bacteria</taxon>
        <taxon>Bacillati</taxon>
        <taxon>Actinomycetota</taxon>
        <taxon>Actinomycetes</taxon>
        <taxon>Propionibacteriales</taxon>
        <taxon>Nocardioidaceae</taxon>
        <taxon>Nocardioides</taxon>
    </lineage>
</organism>
<dbReference type="Proteomes" id="UP000780875">
    <property type="component" value="Unassembled WGS sequence"/>
</dbReference>
<feature type="transmembrane region" description="Helical" evidence="6">
    <location>
        <begin position="357"/>
        <end position="377"/>
    </location>
</feature>
<dbReference type="PROSITE" id="PS50850">
    <property type="entry name" value="MFS"/>
    <property type="match status" value="1"/>
</dbReference>
<gene>
    <name evidence="8" type="ORF">K8U61_04650</name>
</gene>